<proteinExistence type="predicted"/>
<name>A0A7J6KGQ9_TOXGO</name>
<keyword evidence="2" id="KW-1185">Reference proteome</keyword>
<gene>
    <name evidence="1" type="ORF">TGRH88_002170</name>
</gene>
<sequence length="93" mass="10656">MAADKASRRAFRPRLCFQFALHLNTDVRLRPSPQPSGSKAVFRQCSKHPLSVASEHQAIISRYVFYKGMVVHGLPPWKRHFPSLVQLKVVYLP</sequence>
<organism evidence="1 2">
    <name type="scientific">Toxoplasma gondii</name>
    <dbReference type="NCBI Taxonomy" id="5811"/>
    <lineage>
        <taxon>Eukaryota</taxon>
        <taxon>Sar</taxon>
        <taxon>Alveolata</taxon>
        <taxon>Apicomplexa</taxon>
        <taxon>Conoidasida</taxon>
        <taxon>Coccidia</taxon>
        <taxon>Eucoccidiorida</taxon>
        <taxon>Eimeriorina</taxon>
        <taxon>Sarcocystidae</taxon>
        <taxon>Toxoplasma</taxon>
    </lineage>
</organism>
<reference evidence="1 2" key="1">
    <citation type="submission" date="2020-03" db="EMBL/GenBank/DDBJ databases">
        <title>Genome sequence of Toxoplasma gondii RH-88 strain.</title>
        <authorList>
            <person name="Lorenzi H.A."/>
            <person name="Venepally P."/>
            <person name="Rozenberg A."/>
            <person name="Sibley D."/>
        </authorList>
    </citation>
    <scope>NUCLEOTIDE SEQUENCE [LARGE SCALE GENOMIC DNA]</scope>
    <source>
        <strain evidence="1 2">RH-88</strain>
    </source>
</reference>
<dbReference type="EMBL" id="JAAUHK010000187">
    <property type="protein sequence ID" value="KAF4645731.1"/>
    <property type="molecule type" value="Genomic_DNA"/>
</dbReference>
<comment type="caution">
    <text evidence="1">The sequence shown here is derived from an EMBL/GenBank/DDBJ whole genome shotgun (WGS) entry which is preliminary data.</text>
</comment>
<evidence type="ECO:0000313" key="2">
    <source>
        <dbReference type="Proteomes" id="UP000557509"/>
    </source>
</evidence>
<accession>A0A7J6KGQ9</accession>
<dbReference type="Proteomes" id="UP000557509">
    <property type="component" value="Unassembled WGS sequence"/>
</dbReference>
<protein>
    <submittedName>
        <fullName evidence="1">Uncharacterized protein</fullName>
    </submittedName>
</protein>
<evidence type="ECO:0000313" key="1">
    <source>
        <dbReference type="EMBL" id="KAF4645731.1"/>
    </source>
</evidence>
<dbReference type="AlphaFoldDB" id="A0A7J6KGQ9"/>